<dbReference type="Proteomes" id="UP001247754">
    <property type="component" value="Unassembled WGS sequence"/>
</dbReference>
<keyword evidence="6" id="KW-1185">Reference proteome</keyword>
<comment type="caution">
    <text evidence="5">The sequence shown here is derived from an EMBL/GenBank/DDBJ whole genome shotgun (WGS) entry which is preliminary data.</text>
</comment>
<organism evidence="5 6">
    <name type="scientific">Ruixingdingia sedimenti</name>
    <dbReference type="NCBI Taxonomy" id="3073604"/>
    <lineage>
        <taxon>Bacteria</taxon>
        <taxon>Pseudomonadati</taxon>
        <taxon>Pseudomonadota</taxon>
        <taxon>Alphaproteobacteria</taxon>
        <taxon>Rhodobacterales</taxon>
        <taxon>Paracoccaceae</taxon>
        <taxon>Ruixingdingia</taxon>
    </lineage>
</organism>
<dbReference type="PANTHER" id="PTHR33376:SF15">
    <property type="entry name" value="BLL6794 PROTEIN"/>
    <property type="match status" value="1"/>
</dbReference>
<dbReference type="PANTHER" id="PTHR33376">
    <property type="match status" value="1"/>
</dbReference>
<dbReference type="Pfam" id="PF03480">
    <property type="entry name" value="DctP"/>
    <property type="match status" value="1"/>
</dbReference>
<reference evidence="5 6" key="1">
    <citation type="submission" date="2023-09" db="EMBL/GenBank/DDBJ databases">
        <title>Xinfangfangia sedmenti sp. nov., isolated the sedment.</title>
        <authorList>
            <person name="Xu L."/>
        </authorList>
    </citation>
    <scope>NUCLEOTIDE SEQUENCE [LARGE SCALE GENOMIC DNA]</scope>
    <source>
        <strain evidence="5 6">LG-4</strain>
    </source>
</reference>
<comment type="subcellular location">
    <subcellularLocation>
        <location evidence="1">Periplasm</location>
    </subcellularLocation>
</comment>
<protein>
    <submittedName>
        <fullName evidence="5">TRAP transporter substrate-binding protein DctP</fullName>
    </submittedName>
</protein>
<dbReference type="InterPro" id="IPR018389">
    <property type="entry name" value="DctP_fam"/>
</dbReference>
<keyword evidence="2 4" id="KW-0732">Signal</keyword>
<name>A0ABU1FA53_9RHOB</name>
<gene>
    <name evidence="5" type="primary">dctP</name>
    <name evidence="5" type="ORF">RGD00_14135</name>
</gene>
<keyword evidence="3" id="KW-0574">Periplasm</keyword>
<evidence type="ECO:0000313" key="6">
    <source>
        <dbReference type="Proteomes" id="UP001247754"/>
    </source>
</evidence>
<dbReference type="EMBL" id="JAVKPH010000016">
    <property type="protein sequence ID" value="MDR5653750.1"/>
    <property type="molecule type" value="Genomic_DNA"/>
</dbReference>
<evidence type="ECO:0000256" key="4">
    <source>
        <dbReference type="SAM" id="SignalP"/>
    </source>
</evidence>
<dbReference type="RefSeq" id="WP_310457985.1">
    <property type="nucleotide sequence ID" value="NZ_JAVKPH010000016.1"/>
</dbReference>
<dbReference type="CDD" id="cd13601">
    <property type="entry name" value="PBP2_TRAP_DctP1_3_4_like"/>
    <property type="match status" value="1"/>
</dbReference>
<feature type="chain" id="PRO_5045960254" evidence="4">
    <location>
        <begin position="21"/>
        <end position="335"/>
    </location>
</feature>
<evidence type="ECO:0000313" key="5">
    <source>
        <dbReference type="EMBL" id="MDR5653750.1"/>
    </source>
</evidence>
<feature type="signal peptide" evidence="4">
    <location>
        <begin position="1"/>
        <end position="20"/>
    </location>
</feature>
<dbReference type="Gene3D" id="3.40.190.170">
    <property type="entry name" value="Bacterial extracellular solute-binding protein, family 7"/>
    <property type="match status" value="1"/>
</dbReference>
<evidence type="ECO:0000256" key="1">
    <source>
        <dbReference type="ARBA" id="ARBA00004418"/>
    </source>
</evidence>
<proteinExistence type="predicted"/>
<dbReference type="InterPro" id="IPR038404">
    <property type="entry name" value="TRAP_DctP_sf"/>
</dbReference>
<sequence length="335" mass="36225">MPKLIPLIALAALAAGPVAAQDLKFTHMFAETHYMWARGGKVLMDRVTEATNGEVTFTPFPGGQLGKDYIGQLDSGIADLAIVVPATMSDKLPLTSVSELPVHYADSCEASGKLWELAKPGGPLYEAEFAKRGLHPVFTAVLPNYNVMTTSKQVKSMADMAGLKVRASGAAMERTARALGAVAVTISASEINDSLRRGTVDGAFFPYQAVFSYGLEGVLKYGLEGPILGSSSVIMVMSDKKWQSISEENRQKITGIAHEIQGEFCKWMDEEDKRVRATLIEKHGYQPHVLSEAETAEWQKQLEDVTTDWAARMDGQGLPGSAVLKAFIEAQPAGM</sequence>
<accession>A0ABU1FA53</accession>
<dbReference type="NCBIfam" id="NF037995">
    <property type="entry name" value="TRAP_S1"/>
    <property type="match status" value="1"/>
</dbReference>
<evidence type="ECO:0000256" key="3">
    <source>
        <dbReference type="ARBA" id="ARBA00022764"/>
    </source>
</evidence>
<evidence type="ECO:0000256" key="2">
    <source>
        <dbReference type="ARBA" id="ARBA00022729"/>
    </source>
</evidence>